<protein>
    <submittedName>
        <fullName evidence="1">Uncharacterized protein</fullName>
    </submittedName>
</protein>
<reference evidence="1 2" key="1">
    <citation type="submission" date="2015-05" db="EMBL/GenBank/DDBJ databases">
        <authorList>
            <person name="Wang D.B."/>
            <person name="Wang M."/>
        </authorList>
    </citation>
    <scope>NUCLEOTIDE SEQUENCE [LARGE SCALE GENOMIC DNA]</scope>
</reference>
<dbReference type="EMBL" id="KR534323">
    <property type="protein sequence ID" value="AKO60931.1"/>
    <property type="molecule type" value="Genomic_DNA"/>
</dbReference>
<evidence type="ECO:0000313" key="2">
    <source>
        <dbReference type="Proteomes" id="UP000202763"/>
    </source>
</evidence>
<sequence length="66" mass="7638">MITLDKQFGTFYDIFMKAKDITAQLEEEVVFEFNGVSFVTVVYSDLLTPDQVQSHIKRSQGKKVYL</sequence>
<accession>A0A0H4ISU8</accession>
<organism evidence="1 2">
    <name type="scientific">Pseudoalteromonas phage H101</name>
    <dbReference type="NCBI Taxonomy" id="1654919"/>
    <lineage>
        <taxon>Viruses</taxon>
        <taxon>Duplodnaviria</taxon>
        <taxon>Heunggongvirae</taxon>
        <taxon>Uroviricota</taxon>
        <taxon>Caudoviricetes</taxon>
        <taxon>Shandongvirus</taxon>
        <taxon>Shandongvirus H101</taxon>
    </lineage>
</organism>
<evidence type="ECO:0000313" key="1">
    <source>
        <dbReference type="EMBL" id="AKO60931.1"/>
    </source>
</evidence>
<name>A0A0H4ISU8_9CAUD</name>
<proteinExistence type="predicted"/>
<dbReference type="Proteomes" id="UP000202763">
    <property type="component" value="Segment"/>
</dbReference>
<dbReference type="RefSeq" id="YP_009225464.1">
    <property type="nucleotide sequence ID" value="NC_029094.1"/>
</dbReference>
<dbReference type="GeneID" id="26796525"/>
<dbReference type="KEGG" id="vg:26796525"/>
<keyword evidence="2" id="KW-1185">Reference proteome</keyword>